<protein>
    <recommendedName>
        <fullName evidence="4">RxLR effector protein</fullName>
    </recommendedName>
</protein>
<feature type="chain" id="PRO_5028508292" description="RxLR effector protein" evidence="4">
    <location>
        <begin position="22"/>
        <end position="161"/>
    </location>
</feature>
<evidence type="ECO:0000256" key="4">
    <source>
        <dbReference type="RuleBase" id="RU367124"/>
    </source>
</evidence>
<dbReference type="Pfam" id="PF16810">
    <property type="entry name" value="RXLR"/>
    <property type="match status" value="1"/>
</dbReference>
<dbReference type="EMBL" id="AB922345">
    <property type="protein sequence ID" value="BAP68921.1"/>
    <property type="molecule type" value="mRNA"/>
</dbReference>
<feature type="signal peptide" evidence="4">
    <location>
        <begin position="1"/>
        <end position="21"/>
    </location>
</feature>
<evidence type="ECO:0000256" key="2">
    <source>
        <dbReference type="ARBA" id="ARBA00010400"/>
    </source>
</evidence>
<feature type="region of interest" description="Disordered" evidence="5">
    <location>
        <begin position="32"/>
        <end position="72"/>
    </location>
</feature>
<name>A0A090B8I9_HYAAE</name>
<comment type="similarity">
    <text evidence="2 4">Belongs to the RxLR effector family.</text>
</comment>
<keyword evidence="3 4" id="KW-0964">Secreted</keyword>
<comment type="domain">
    <text evidence="4">The RxLR-dEER motif acts to carry the protein into the host cell cytoplasm through binding to cell surface phosphatidylinositol-3-phosphate.</text>
</comment>
<evidence type="ECO:0000256" key="1">
    <source>
        <dbReference type="ARBA" id="ARBA00004613"/>
    </source>
</evidence>
<dbReference type="AlphaFoldDB" id="A0A090B8I9"/>
<feature type="compositionally biased region" description="Polar residues" evidence="5">
    <location>
        <begin position="32"/>
        <end position="46"/>
    </location>
</feature>
<evidence type="ECO:0000256" key="5">
    <source>
        <dbReference type="SAM" id="MobiDB-lite"/>
    </source>
</evidence>
<sequence>MRRLCFTVLLAAAVPLPSVIASATQTVQQSDAMESTSFNLPQQVQEPTAAEKRDPTKLSLREGDAEKKDVEERLGSTGSIVTMLSDTISTVAAGSKWVWAGIESLAMRLYNKIKRLNQYRKWYKAGKSHLDVDDYTGTTTAEGYYNYYFHRMNSKGDYYMG</sequence>
<comment type="function">
    <text evidence="4">Effector that suppresses plant defense responses during pathogen infection.</text>
</comment>
<dbReference type="InterPro" id="IPR031825">
    <property type="entry name" value="RXLR"/>
</dbReference>
<feature type="non-terminal residue" evidence="6">
    <location>
        <position position="161"/>
    </location>
</feature>
<evidence type="ECO:0000313" key="6">
    <source>
        <dbReference type="EMBL" id="BAP68921.1"/>
    </source>
</evidence>
<comment type="subcellular location">
    <subcellularLocation>
        <location evidence="1 4">Secreted</location>
    </subcellularLocation>
</comment>
<feature type="compositionally biased region" description="Basic and acidic residues" evidence="5">
    <location>
        <begin position="49"/>
        <end position="72"/>
    </location>
</feature>
<proteinExistence type="evidence at transcript level"/>
<dbReference type="GO" id="GO:0005576">
    <property type="term" value="C:extracellular region"/>
    <property type="evidence" value="ECO:0007669"/>
    <property type="project" value="UniProtKB-SubCell"/>
</dbReference>
<reference evidence="6" key="1">
    <citation type="journal article" date="2014" name="PLoS Pathog.">
        <title>Expression profiling during Arabidopsis/downy mildew interaction reveals a highly-expressed effector that attenuates responses to salicylic acid.</title>
        <authorList>
            <person name="Asai S."/>
            <person name="Rallapalli G."/>
            <person name="Piquerez S.J.M."/>
            <person name="Caillaud M.C."/>
            <person name="Furzer O.J."/>
            <person name="Ishaque N."/>
            <person name="Wirthmueller L."/>
            <person name="Fabro G."/>
            <person name="Shirasu K."/>
            <person name="Jones J.D.G."/>
        </authorList>
    </citation>
    <scope>NUCLEOTIDE SEQUENCE</scope>
    <source>
        <strain evidence="6">Emoy2</strain>
    </source>
</reference>
<keyword evidence="4" id="KW-0732">Signal</keyword>
<accession>A0A090B8I9</accession>
<evidence type="ECO:0000256" key="3">
    <source>
        <dbReference type="ARBA" id="ARBA00022525"/>
    </source>
</evidence>
<organism evidence="6">
    <name type="scientific">Hyaloperonospora arabidopsidis (strain Emoy2)</name>
    <name type="common">Downy mildew agent</name>
    <name type="synonym">Peronospora arabidopsidis</name>
    <dbReference type="NCBI Taxonomy" id="559515"/>
    <lineage>
        <taxon>Eukaryota</taxon>
        <taxon>Sar</taxon>
        <taxon>Stramenopiles</taxon>
        <taxon>Oomycota</taxon>
        <taxon>Peronosporomycetes</taxon>
        <taxon>Peronosporales</taxon>
        <taxon>Peronosporaceae</taxon>
        <taxon>Hyaloperonospora</taxon>
    </lineage>
</organism>
<gene>
    <name evidence="6" type="primary">HaRxLL42</name>
</gene>